<dbReference type="Proteomes" id="UP001054945">
    <property type="component" value="Unassembled WGS sequence"/>
</dbReference>
<dbReference type="AlphaFoldDB" id="A0AAV4UT71"/>
<accession>A0AAV4UT71</accession>
<sequence>MLLLLETYNSIHPLLLSLSLSLFQKCIFSHFLFPYVLFHGYPLDQKGVLSPNNGPPSSVHSLFKCRVKKKKSVRLHPSSQRHVTTRLAARGWNGRWGWDDF</sequence>
<protein>
    <submittedName>
        <fullName evidence="1">Uncharacterized protein</fullName>
    </submittedName>
</protein>
<gene>
    <name evidence="1" type="ORF">CEXT_324391</name>
</gene>
<keyword evidence="2" id="KW-1185">Reference proteome</keyword>
<evidence type="ECO:0000313" key="2">
    <source>
        <dbReference type="Proteomes" id="UP001054945"/>
    </source>
</evidence>
<proteinExistence type="predicted"/>
<name>A0AAV4UT71_CAEEX</name>
<evidence type="ECO:0000313" key="1">
    <source>
        <dbReference type="EMBL" id="GIY60923.1"/>
    </source>
</evidence>
<dbReference type="EMBL" id="BPLR01013400">
    <property type="protein sequence ID" value="GIY60923.1"/>
    <property type="molecule type" value="Genomic_DNA"/>
</dbReference>
<reference evidence="1 2" key="1">
    <citation type="submission" date="2021-06" db="EMBL/GenBank/DDBJ databases">
        <title>Caerostris extrusa draft genome.</title>
        <authorList>
            <person name="Kono N."/>
            <person name="Arakawa K."/>
        </authorList>
    </citation>
    <scope>NUCLEOTIDE SEQUENCE [LARGE SCALE GENOMIC DNA]</scope>
</reference>
<organism evidence="1 2">
    <name type="scientific">Caerostris extrusa</name>
    <name type="common">Bark spider</name>
    <name type="synonym">Caerostris bankana</name>
    <dbReference type="NCBI Taxonomy" id="172846"/>
    <lineage>
        <taxon>Eukaryota</taxon>
        <taxon>Metazoa</taxon>
        <taxon>Ecdysozoa</taxon>
        <taxon>Arthropoda</taxon>
        <taxon>Chelicerata</taxon>
        <taxon>Arachnida</taxon>
        <taxon>Araneae</taxon>
        <taxon>Araneomorphae</taxon>
        <taxon>Entelegynae</taxon>
        <taxon>Araneoidea</taxon>
        <taxon>Araneidae</taxon>
        <taxon>Caerostris</taxon>
    </lineage>
</organism>
<comment type="caution">
    <text evidence="1">The sequence shown here is derived from an EMBL/GenBank/DDBJ whole genome shotgun (WGS) entry which is preliminary data.</text>
</comment>